<dbReference type="RefSeq" id="WP_179633390.1">
    <property type="nucleotide sequence ID" value="NZ_JACCFH010000001.1"/>
</dbReference>
<organism evidence="1 2">
    <name type="scientific">Sphaerotilus montanus</name>
    <dbReference type="NCBI Taxonomy" id="522889"/>
    <lineage>
        <taxon>Bacteria</taxon>
        <taxon>Pseudomonadati</taxon>
        <taxon>Pseudomonadota</taxon>
        <taxon>Betaproteobacteria</taxon>
        <taxon>Burkholderiales</taxon>
        <taxon>Sphaerotilaceae</taxon>
        <taxon>Sphaerotilus</taxon>
    </lineage>
</organism>
<evidence type="ECO:0000313" key="2">
    <source>
        <dbReference type="Proteomes" id="UP000518288"/>
    </source>
</evidence>
<proteinExistence type="predicted"/>
<evidence type="ECO:0000313" key="1">
    <source>
        <dbReference type="EMBL" id="NYG32506.1"/>
    </source>
</evidence>
<reference evidence="1 2" key="1">
    <citation type="submission" date="2020-07" db="EMBL/GenBank/DDBJ databases">
        <title>Genomic Encyclopedia of Archaeal and Bacterial Type Strains, Phase II (KMG-II): from individual species to whole genera.</title>
        <authorList>
            <person name="Goeker M."/>
        </authorList>
    </citation>
    <scope>NUCLEOTIDE SEQUENCE [LARGE SCALE GENOMIC DNA]</scope>
    <source>
        <strain evidence="1 2">DSM 21226</strain>
    </source>
</reference>
<dbReference type="EMBL" id="JACCFH010000001">
    <property type="protein sequence ID" value="NYG32506.1"/>
    <property type="molecule type" value="Genomic_DNA"/>
</dbReference>
<dbReference type="Proteomes" id="UP000518288">
    <property type="component" value="Unassembled WGS sequence"/>
</dbReference>
<accession>A0A7Y9QX33</accession>
<name>A0A7Y9QX33_9BURK</name>
<sequence>MKLQKELQRADVSDAARSRIALALPVLKGILLALQRDRVSRLGGYEKITLADLAREYREGSGDCGICFEYAVHDSLLAKDPNIHALLSNVLNDFCTIKSGAESILFGAEKSGGISLIDTSDSLLNDDSRILSGKVGQPTKLKKQWDTIKKALRDTKARDRLPTSIKGLWKADLFLGNSSEGKWVGSTLKLNKSDFQGAAGLRLGIYPETKKGESPSRDDKNNLILCPLPYDANFMEVFYSSFFAVKQFLLADAKVPRPVALPNSADRFLAQQFEDRREFTVLEIIEYMYPLGQPDLTTESVIGASSGDASVPLDAVAPVPRSAA</sequence>
<gene>
    <name evidence="1" type="ORF">BDD16_001492</name>
</gene>
<dbReference type="AlphaFoldDB" id="A0A7Y9QX33"/>
<protein>
    <submittedName>
        <fullName evidence="1">Uncharacterized protein</fullName>
    </submittedName>
</protein>
<comment type="caution">
    <text evidence="1">The sequence shown here is derived from an EMBL/GenBank/DDBJ whole genome shotgun (WGS) entry which is preliminary data.</text>
</comment>
<keyword evidence="2" id="KW-1185">Reference proteome</keyword>